<evidence type="ECO:0000256" key="6">
    <source>
        <dbReference type="ARBA" id="ARBA00022660"/>
    </source>
</evidence>
<evidence type="ECO:0000256" key="13">
    <source>
        <dbReference type="ARBA" id="ARBA00023136"/>
    </source>
</evidence>
<feature type="transmembrane region" description="Helical" evidence="16">
    <location>
        <begin position="81"/>
        <end position="101"/>
    </location>
</feature>
<evidence type="ECO:0000256" key="8">
    <source>
        <dbReference type="ARBA" id="ARBA00022967"/>
    </source>
</evidence>
<dbReference type="GO" id="GO:0008137">
    <property type="term" value="F:NADH dehydrogenase (ubiquinone) activity"/>
    <property type="evidence" value="ECO:0007669"/>
    <property type="project" value="UniProtKB-EC"/>
</dbReference>
<evidence type="ECO:0000256" key="3">
    <source>
        <dbReference type="ARBA" id="ARBA00012944"/>
    </source>
</evidence>
<evidence type="ECO:0000256" key="9">
    <source>
        <dbReference type="ARBA" id="ARBA00022982"/>
    </source>
</evidence>
<keyword evidence="9" id="KW-0249">Electron transport</keyword>
<evidence type="ECO:0000256" key="14">
    <source>
        <dbReference type="ARBA" id="ARBA00031019"/>
    </source>
</evidence>
<evidence type="ECO:0000256" key="10">
    <source>
        <dbReference type="ARBA" id="ARBA00022989"/>
    </source>
</evidence>
<comment type="catalytic activity">
    <reaction evidence="15">
        <text>a ubiquinone + NADH + 5 H(+)(in) = a ubiquinol + NAD(+) + 4 H(+)(out)</text>
        <dbReference type="Rhea" id="RHEA:29091"/>
        <dbReference type="Rhea" id="RHEA-COMP:9565"/>
        <dbReference type="Rhea" id="RHEA-COMP:9566"/>
        <dbReference type="ChEBI" id="CHEBI:15378"/>
        <dbReference type="ChEBI" id="CHEBI:16389"/>
        <dbReference type="ChEBI" id="CHEBI:17976"/>
        <dbReference type="ChEBI" id="CHEBI:57540"/>
        <dbReference type="ChEBI" id="CHEBI:57945"/>
        <dbReference type="EC" id="7.1.1.2"/>
    </reaction>
</comment>
<reference evidence="17" key="1">
    <citation type="submission" date="2012-06" db="EMBL/GenBank/DDBJ databases">
        <title>Mitogenomics of the Coleoptera under dense taxon sampling.</title>
        <authorList>
            <person name="Timmermans M.J.T.N."/>
            <person name="Lim J."/>
            <person name="Dodsworth S."/>
            <person name="Haran J."/>
            <person name="Ahrens D."/>
            <person name="Bocak L."/>
            <person name="London A."/>
            <person name="Culverwell L."/>
            <person name="Vogler A.P."/>
        </authorList>
    </citation>
    <scope>NUCLEOTIDE SEQUENCE</scope>
</reference>
<comment type="similarity">
    <text evidence="2">Belongs to the complex I subunit 6 family.</text>
</comment>
<proteinExistence type="inferred from homology"/>
<feature type="transmembrane region" description="Helical" evidence="16">
    <location>
        <begin position="132"/>
        <end position="156"/>
    </location>
</feature>
<evidence type="ECO:0000313" key="17">
    <source>
        <dbReference type="EMBL" id="ALO76171.1"/>
    </source>
</evidence>
<organism evidence="17">
    <name type="scientific">Cyphonistes vallatus</name>
    <dbReference type="NCBI Taxonomy" id="1205660"/>
    <lineage>
        <taxon>Eukaryota</taxon>
        <taxon>Metazoa</taxon>
        <taxon>Ecdysozoa</taxon>
        <taxon>Arthropoda</taxon>
        <taxon>Hexapoda</taxon>
        <taxon>Insecta</taxon>
        <taxon>Pterygota</taxon>
        <taxon>Neoptera</taxon>
        <taxon>Endopterygota</taxon>
        <taxon>Coleoptera</taxon>
        <taxon>Polyphaga</taxon>
        <taxon>Scarabaeiformia</taxon>
        <taxon>Scarabaeidae</taxon>
        <taxon>Dynastinae</taxon>
        <taxon>Cyphonistes</taxon>
    </lineage>
</organism>
<evidence type="ECO:0000256" key="11">
    <source>
        <dbReference type="ARBA" id="ARBA00023027"/>
    </source>
</evidence>
<evidence type="ECO:0000256" key="5">
    <source>
        <dbReference type="ARBA" id="ARBA00022448"/>
    </source>
</evidence>
<dbReference type="EC" id="7.1.1.2" evidence="3"/>
<keyword evidence="13 16" id="KW-0472">Membrane</keyword>
<protein>
    <recommendedName>
        <fullName evidence="4">NADH-ubiquinone oxidoreductase chain 6</fullName>
        <ecNumber evidence="3">7.1.1.2</ecNumber>
    </recommendedName>
    <alternativeName>
        <fullName evidence="14">NADH dehydrogenase subunit 6</fullName>
    </alternativeName>
</protein>
<evidence type="ECO:0000256" key="16">
    <source>
        <dbReference type="SAM" id="Phobius"/>
    </source>
</evidence>
<dbReference type="EMBL" id="JX412731">
    <property type="protein sequence ID" value="ALO76171.1"/>
    <property type="molecule type" value="Genomic_DNA"/>
</dbReference>
<dbReference type="PANTHER" id="PTHR11435:SF1">
    <property type="entry name" value="NADH-UBIQUINONE OXIDOREDUCTASE CHAIN 6"/>
    <property type="match status" value="1"/>
</dbReference>
<dbReference type="PANTHER" id="PTHR11435">
    <property type="entry name" value="NADH UBIQUINONE OXIDOREDUCTASE SUBUNIT ND6"/>
    <property type="match status" value="1"/>
</dbReference>
<keyword evidence="5" id="KW-0813">Transport</keyword>
<evidence type="ECO:0000256" key="12">
    <source>
        <dbReference type="ARBA" id="ARBA00023128"/>
    </source>
</evidence>
<feature type="transmembrane region" description="Helical" evidence="16">
    <location>
        <begin position="47"/>
        <end position="69"/>
    </location>
</feature>
<evidence type="ECO:0000256" key="2">
    <source>
        <dbReference type="ARBA" id="ARBA00005698"/>
    </source>
</evidence>
<dbReference type="GO" id="GO:0031966">
    <property type="term" value="C:mitochondrial membrane"/>
    <property type="evidence" value="ECO:0007669"/>
    <property type="project" value="UniProtKB-SubCell"/>
</dbReference>
<gene>
    <name evidence="17" type="primary">nad6</name>
</gene>
<keyword evidence="6" id="KW-0679">Respiratory chain</keyword>
<comment type="subcellular location">
    <subcellularLocation>
        <location evidence="1">Mitochondrion membrane</location>
        <topology evidence="1">Multi-pass membrane protein</topology>
    </subcellularLocation>
</comment>
<keyword evidence="12 17" id="KW-0496">Mitochondrion</keyword>
<sequence length="167" mass="19225">MIIFLMMINMIASITLTCLTHPISMGAMLLLQTISITLTIGFFHTNFWYSYILFLIMVSGMLVLFAYMTSVASNEKFVPSIKIFIMIMMIMMTFMLLLVVLDPYFTNLNNVFTDNMDNLDSYPMSMTKYFNYPSLSVMVMLMIYLLITLIAVVKIAKINQGPLRQTH</sequence>
<evidence type="ECO:0000256" key="7">
    <source>
        <dbReference type="ARBA" id="ARBA00022692"/>
    </source>
</evidence>
<dbReference type="InterPro" id="IPR050269">
    <property type="entry name" value="ComplexI_Subunit6"/>
</dbReference>
<keyword evidence="11" id="KW-0520">NAD</keyword>
<geneLocation type="mitochondrion" evidence="17"/>
<keyword evidence="8" id="KW-1278">Translocase</keyword>
<keyword evidence="7 16" id="KW-0812">Transmembrane</keyword>
<accession>A0A0S2MNA1</accession>
<evidence type="ECO:0000256" key="1">
    <source>
        <dbReference type="ARBA" id="ARBA00004225"/>
    </source>
</evidence>
<keyword evidence="10 16" id="KW-1133">Transmembrane helix</keyword>
<evidence type="ECO:0000256" key="4">
    <source>
        <dbReference type="ARBA" id="ARBA00021095"/>
    </source>
</evidence>
<dbReference type="AlphaFoldDB" id="A0A0S2MNA1"/>
<name>A0A0S2MNA1_9SCAR</name>
<evidence type="ECO:0000256" key="15">
    <source>
        <dbReference type="ARBA" id="ARBA00049551"/>
    </source>
</evidence>